<evidence type="ECO:0000313" key="2">
    <source>
        <dbReference type="Proteomes" id="UP000308600"/>
    </source>
</evidence>
<dbReference type="EMBL" id="ML209270">
    <property type="protein sequence ID" value="TFK58624.1"/>
    <property type="molecule type" value="Genomic_DNA"/>
</dbReference>
<protein>
    <submittedName>
        <fullName evidence="1">Uncharacterized protein</fullName>
    </submittedName>
</protein>
<evidence type="ECO:0000313" key="1">
    <source>
        <dbReference type="EMBL" id="TFK58624.1"/>
    </source>
</evidence>
<reference evidence="1 2" key="1">
    <citation type="journal article" date="2019" name="Nat. Ecol. Evol.">
        <title>Megaphylogeny resolves global patterns of mushroom evolution.</title>
        <authorList>
            <person name="Varga T."/>
            <person name="Krizsan K."/>
            <person name="Foldi C."/>
            <person name="Dima B."/>
            <person name="Sanchez-Garcia M."/>
            <person name="Sanchez-Ramirez S."/>
            <person name="Szollosi G.J."/>
            <person name="Szarkandi J.G."/>
            <person name="Papp V."/>
            <person name="Albert L."/>
            <person name="Andreopoulos W."/>
            <person name="Angelini C."/>
            <person name="Antonin V."/>
            <person name="Barry K.W."/>
            <person name="Bougher N.L."/>
            <person name="Buchanan P."/>
            <person name="Buyck B."/>
            <person name="Bense V."/>
            <person name="Catcheside P."/>
            <person name="Chovatia M."/>
            <person name="Cooper J."/>
            <person name="Damon W."/>
            <person name="Desjardin D."/>
            <person name="Finy P."/>
            <person name="Geml J."/>
            <person name="Haridas S."/>
            <person name="Hughes K."/>
            <person name="Justo A."/>
            <person name="Karasinski D."/>
            <person name="Kautmanova I."/>
            <person name="Kiss B."/>
            <person name="Kocsube S."/>
            <person name="Kotiranta H."/>
            <person name="LaButti K.M."/>
            <person name="Lechner B.E."/>
            <person name="Liimatainen K."/>
            <person name="Lipzen A."/>
            <person name="Lukacs Z."/>
            <person name="Mihaltcheva S."/>
            <person name="Morgado L.N."/>
            <person name="Niskanen T."/>
            <person name="Noordeloos M.E."/>
            <person name="Ohm R.A."/>
            <person name="Ortiz-Santana B."/>
            <person name="Ovrebo C."/>
            <person name="Racz N."/>
            <person name="Riley R."/>
            <person name="Savchenko A."/>
            <person name="Shiryaev A."/>
            <person name="Soop K."/>
            <person name="Spirin V."/>
            <person name="Szebenyi C."/>
            <person name="Tomsovsky M."/>
            <person name="Tulloss R.E."/>
            <person name="Uehling J."/>
            <person name="Grigoriev I.V."/>
            <person name="Vagvolgyi C."/>
            <person name="Papp T."/>
            <person name="Martin F.M."/>
            <person name="Miettinen O."/>
            <person name="Hibbett D.S."/>
            <person name="Nagy L.G."/>
        </authorList>
    </citation>
    <scope>NUCLEOTIDE SEQUENCE [LARGE SCALE GENOMIC DNA]</scope>
    <source>
        <strain evidence="1 2">NL-1719</strain>
    </source>
</reference>
<keyword evidence="2" id="KW-1185">Reference proteome</keyword>
<organism evidence="1 2">
    <name type="scientific">Pluteus cervinus</name>
    <dbReference type="NCBI Taxonomy" id="181527"/>
    <lineage>
        <taxon>Eukaryota</taxon>
        <taxon>Fungi</taxon>
        <taxon>Dikarya</taxon>
        <taxon>Basidiomycota</taxon>
        <taxon>Agaricomycotina</taxon>
        <taxon>Agaricomycetes</taxon>
        <taxon>Agaricomycetidae</taxon>
        <taxon>Agaricales</taxon>
        <taxon>Pluteineae</taxon>
        <taxon>Pluteaceae</taxon>
        <taxon>Pluteus</taxon>
    </lineage>
</organism>
<proteinExistence type="predicted"/>
<accession>A0ACD2ZZW6</accession>
<dbReference type="Proteomes" id="UP000308600">
    <property type="component" value="Unassembled WGS sequence"/>
</dbReference>
<sequence>MKSFSLIPLIDCARMGQALGEAEAKLAQLNIHHLIDAVLTVDSDIFVFGAQFVLRSPNNENRDEVLVYTADRLENEPGVQLTRGAFLLISLLVNGDYDPSVPNVGIVLAHQLAKCEYGEDLLHPL</sequence>
<name>A0ACD2ZZW6_9AGAR</name>
<gene>
    <name evidence="1" type="ORF">BDN72DRAFT_906569</name>
</gene>